<evidence type="ECO:0000313" key="3">
    <source>
        <dbReference type="Proteomes" id="UP000664203"/>
    </source>
</evidence>
<name>A0A8H3JAL6_9LECA</name>
<proteinExistence type="predicted"/>
<comment type="caution">
    <text evidence="2">The sequence shown here is derived from an EMBL/GenBank/DDBJ whole genome shotgun (WGS) entry which is preliminary data.</text>
</comment>
<evidence type="ECO:0000313" key="2">
    <source>
        <dbReference type="EMBL" id="CAF9943665.1"/>
    </source>
</evidence>
<keyword evidence="3" id="KW-1185">Reference proteome</keyword>
<feature type="region of interest" description="Disordered" evidence="1">
    <location>
        <begin position="47"/>
        <end position="101"/>
    </location>
</feature>
<feature type="compositionally biased region" description="Pro residues" evidence="1">
    <location>
        <begin position="63"/>
        <end position="81"/>
    </location>
</feature>
<dbReference type="AlphaFoldDB" id="A0A8H3JAL6"/>
<reference evidence="2" key="1">
    <citation type="submission" date="2021-03" db="EMBL/GenBank/DDBJ databases">
        <authorList>
            <person name="Tagirdzhanova G."/>
        </authorList>
    </citation>
    <scope>NUCLEOTIDE SEQUENCE</scope>
</reference>
<dbReference type="EMBL" id="CAJPDR010001165">
    <property type="protein sequence ID" value="CAF9943665.1"/>
    <property type="molecule type" value="Genomic_DNA"/>
</dbReference>
<feature type="compositionally biased region" description="Polar residues" evidence="1">
    <location>
        <begin position="53"/>
        <end position="62"/>
    </location>
</feature>
<feature type="compositionally biased region" description="Low complexity" evidence="1">
    <location>
        <begin position="82"/>
        <end position="94"/>
    </location>
</feature>
<sequence>MSIRSTSSLGLTAFNRPLSILARARNVPPTRAASARLGLYIHTPPPIKPFHSSIHQLQQTPDKPTPSPQPTTAPTPPPPSSSSPGKPSPQGQAPTDREMEPFIPGFSKMGVDIKLQQLQLLRSDLETETQRNDPKWRAGAYEAVTEALARKEQEIRDSDTWWRQAFRSIAWGPTILVNAIIALFFW</sequence>
<gene>
    <name evidence="2" type="ORF">ALECFALPRED_000915</name>
</gene>
<accession>A0A8H3JAL6</accession>
<dbReference type="Proteomes" id="UP000664203">
    <property type="component" value="Unassembled WGS sequence"/>
</dbReference>
<protein>
    <submittedName>
        <fullName evidence="2">Uncharacterized protein</fullName>
    </submittedName>
</protein>
<evidence type="ECO:0000256" key="1">
    <source>
        <dbReference type="SAM" id="MobiDB-lite"/>
    </source>
</evidence>
<dbReference type="OrthoDB" id="5399501at2759"/>
<organism evidence="2 3">
    <name type="scientific">Alectoria fallacina</name>
    <dbReference type="NCBI Taxonomy" id="1903189"/>
    <lineage>
        <taxon>Eukaryota</taxon>
        <taxon>Fungi</taxon>
        <taxon>Dikarya</taxon>
        <taxon>Ascomycota</taxon>
        <taxon>Pezizomycotina</taxon>
        <taxon>Lecanoromycetes</taxon>
        <taxon>OSLEUM clade</taxon>
        <taxon>Lecanoromycetidae</taxon>
        <taxon>Lecanorales</taxon>
        <taxon>Lecanorineae</taxon>
        <taxon>Parmeliaceae</taxon>
        <taxon>Alectoria</taxon>
    </lineage>
</organism>